<comment type="caution">
    <text evidence="2">The sequence shown here is derived from an EMBL/GenBank/DDBJ whole genome shotgun (WGS) entry which is preliminary data.</text>
</comment>
<dbReference type="OrthoDB" id="2020070at2759"/>
<organism evidence="2 3">
    <name type="scientific">Cyphellophora attinorum</name>
    <dbReference type="NCBI Taxonomy" id="1664694"/>
    <lineage>
        <taxon>Eukaryota</taxon>
        <taxon>Fungi</taxon>
        <taxon>Dikarya</taxon>
        <taxon>Ascomycota</taxon>
        <taxon>Pezizomycotina</taxon>
        <taxon>Eurotiomycetes</taxon>
        <taxon>Chaetothyriomycetidae</taxon>
        <taxon>Chaetothyriales</taxon>
        <taxon>Cyphellophoraceae</taxon>
        <taxon>Cyphellophora</taxon>
    </lineage>
</organism>
<accession>A0A0N1NXA4</accession>
<dbReference type="Pfam" id="PF13527">
    <property type="entry name" value="Acetyltransf_9"/>
    <property type="match status" value="1"/>
</dbReference>
<evidence type="ECO:0008006" key="4">
    <source>
        <dbReference type="Google" id="ProtNLM"/>
    </source>
</evidence>
<reference evidence="2 3" key="1">
    <citation type="submission" date="2015-06" db="EMBL/GenBank/DDBJ databases">
        <title>Draft genome of the ant-associated black yeast Phialophora attae CBS 131958.</title>
        <authorList>
            <person name="Moreno L.F."/>
            <person name="Stielow B.J."/>
            <person name="de Hoog S."/>
            <person name="Vicente V.A."/>
            <person name="Weiss V.A."/>
            <person name="de Vries M."/>
            <person name="Cruz L.M."/>
            <person name="Souza E.M."/>
        </authorList>
    </citation>
    <scope>NUCLEOTIDE SEQUENCE [LARGE SCALE GENOMIC DNA]</scope>
    <source>
        <strain evidence="2 3">CBS 131958</strain>
    </source>
</reference>
<gene>
    <name evidence="2" type="ORF">AB675_1351</name>
</gene>
<dbReference type="PANTHER" id="PTHR34815:SF2">
    <property type="entry name" value="N-ACETYLTRANSFERASE DOMAIN-CONTAINING PROTEIN"/>
    <property type="match status" value="1"/>
</dbReference>
<feature type="region of interest" description="Disordered" evidence="1">
    <location>
        <begin position="1"/>
        <end position="26"/>
    </location>
</feature>
<keyword evidence="3" id="KW-1185">Reference proteome</keyword>
<dbReference type="AlphaFoldDB" id="A0A0N1NXA4"/>
<dbReference type="VEuPathDB" id="FungiDB:AB675_1351"/>
<evidence type="ECO:0000313" key="3">
    <source>
        <dbReference type="Proteomes" id="UP000038010"/>
    </source>
</evidence>
<dbReference type="SUPFAM" id="SSF55729">
    <property type="entry name" value="Acyl-CoA N-acyltransferases (Nat)"/>
    <property type="match status" value="1"/>
</dbReference>
<name>A0A0N1NXA4_9EURO</name>
<sequence length="273" mass="30534">MAISVTNNDGPIDLPPPVDSAQLPPSNDDDIELVIATFSEHMQTSRLNGNEWRGPLTIEQYLKREKHLLAQDLTKDGKEVAWLLTSSRLPLDQDGNRSILASCETIPMQAYCAQNGKLKEVLIHGIGSVFTRSEHRGKSYASRMMTELGKKLETFQQHNGDRSPFSVLYSDIGQKFYSRFGWQAFASTHIHLAAMTDGDYQHFSKDLPAVTDLMADDLSSIPATDYLKDDLISVSRSNPARLSSLWRLICPISGGTMHERTLSQRPWADLCPK</sequence>
<dbReference type="InterPro" id="IPR053013">
    <property type="entry name" value="LAT"/>
</dbReference>
<protein>
    <recommendedName>
        <fullName evidence="4">N-acetyltransferase domain-containing protein</fullName>
    </recommendedName>
</protein>
<dbReference type="InterPro" id="IPR016181">
    <property type="entry name" value="Acyl_CoA_acyltransferase"/>
</dbReference>
<dbReference type="Proteomes" id="UP000038010">
    <property type="component" value="Unassembled WGS sequence"/>
</dbReference>
<dbReference type="PANTHER" id="PTHR34815">
    <property type="entry name" value="LYSINE ACETYLTRANSFERASE"/>
    <property type="match status" value="1"/>
</dbReference>
<dbReference type="EMBL" id="LFJN01000044">
    <property type="protein sequence ID" value="KPI35125.1"/>
    <property type="molecule type" value="Genomic_DNA"/>
</dbReference>
<proteinExistence type="predicted"/>
<dbReference type="STRING" id="1664694.A0A0N1NXA4"/>
<dbReference type="RefSeq" id="XP_017995088.1">
    <property type="nucleotide sequence ID" value="XM_018141233.1"/>
</dbReference>
<dbReference type="Gene3D" id="3.40.630.30">
    <property type="match status" value="1"/>
</dbReference>
<evidence type="ECO:0000313" key="2">
    <source>
        <dbReference type="EMBL" id="KPI35125.1"/>
    </source>
</evidence>
<evidence type="ECO:0000256" key="1">
    <source>
        <dbReference type="SAM" id="MobiDB-lite"/>
    </source>
</evidence>
<dbReference type="GeneID" id="28733113"/>